<reference evidence="1" key="1">
    <citation type="submission" date="2018-05" db="EMBL/GenBank/DDBJ databases">
        <authorList>
            <person name="Lanie J.A."/>
            <person name="Ng W.-L."/>
            <person name="Kazmierczak K.M."/>
            <person name="Andrzejewski T.M."/>
            <person name="Davidsen T.M."/>
            <person name="Wayne K.J."/>
            <person name="Tettelin H."/>
            <person name="Glass J.I."/>
            <person name="Rusch D."/>
            <person name="Podicherti R."/>
            <person name="Tsui H.-C.T."/>
            <person name="Winkler M.E."/>
        </authorList>
    </citation>
    <scope>NUCLEOTIDE SEQUENCE</scope>
</reference>
<accession>A0A382XEU6</accession>
<dbReference type="EMBL" id="UINC01167075">
    <property type="protein sequence ID" value="SVD69374.1"/>
    <property type="molecule type" value="Genomic_DNA"/>
</dbReference>
<dbReference type="AlphaFoldDB" id="A0A382XEU6"/>
<proteinExistence type="predicted"/>
<gene>
    <name evidence="1" type="ORF">METZ01_LOCUS422228</name>
</gene>
<organism evidence="1">
    <name type="scientific">marine metagenome</name>
    <dbReference type="NCBI Taxonomy" id="408172"/>
    <lineage>
        <taxon>unclassified sequences</taxon>
        <taxon>metagenomes</taxon>
        <taxon>ecological metagenomes</taxon>
    </lineage>
</organism>
<name>A0A382XEU6_9ZZZZ</name>
<evidence type="ECO:0000313" key="1">
    <source>
        <dbReference type="EMBL" id="SVD69374.1"/>
    </source>
</evidence>
<sequence length="48" mass="5291">MMKNRPTSYMAGRLQCDAMERETGIEPATSSLGSLRSTTELLPLFSIV</sequence>
<protein>
    <submittedName>
        <fullName evidence="1">Uncharacterized protein</fullName>
    </submittedName>
</protein>